<comment type="caution">
    <text evidence="1">The sequence shown here is derived from an EMBL/GenBank/DDBJ whole genome shotgun (WGS) entry which is preliminary data.</text>
</comment>
<proteinExistence type="predicted"/>
<protein>
    <submittedName>
        <fullName evidence="1">Uncharacterized protein</fullName>
    </submittedName>
</protein>
<evidence type="ECO:0000313" key="1">
    <source>
        <dbReference type="EMBL" id="KAH7836928.1"/>
    </source>
</evidence>
<organism evidence="1 2">
    <name type="scientific">Vaccinium darrowii</name>
    <dbReference type="NCBI Taxonomy" id="229202"/>
    <lineage>
        <taxon>Eukaryota</taxon>
        <taxon>Viridiplantae</taxon>
        <taxon>Streptophyta</taxon>
        <taxon>Embryophyta</taxon>
        <taxon>Tracheophyta</taxon>
        <taxon>Spermatophyta</taxon>
        <taxon>Magnoliopsida</taxon>
        <taxon>eudicotyledons</taxon>
        <taxon>Gunneridae</taxon>
        <taxon>Pentapetalae</taxon>
        <taxon>asterids</taxon>
        <taxon>Ericales</taxon>
        <taxon>Ericaceae</taxon>
        <taxon>Vaccinioideae</taxon>
        <taxon>Vaccinieae</taxon>
        <taxon>Vaccinium</taxon>
    </lineage>
</organism>
<accession>A0ACB7X855</accession>
<dbReference type="EMBL" id="CM037156">
    <property type="protein sequence ID" value="KAH7836928.1"/>
    <property type="molecule type" value="Genomic_DNA"/>
</dbReference>
<dbReference type="Proteomes" id="UP000828048">
    <property type="component" value="Chromosome 6"/>
</dbReference>
<sequence length="431" mass="49643">MDTRSQEQRRNDEALKQWKDGTDATLKELKDLLLGISLKYDQVAARLAHQDHDDESQSQHHHQSSGSNSVQTHYTKIDFPRFQGDDPSAPANPVNPQFPIKKLTQAEMDSRREKGLCFNCDERLIKLRGCPAAQVLVQWSNSFPKDATWELHTTLKSKFPTFEPCGQGLSQGGGNDTFSTLVPMIHSQLWFQLAALHWLGLLTDPVQVGKKWLQRKRGAGRTPLVSFSNHEEPRRMKEEEEETKPTAKKIHQPTQPPMIDRLQDAQRKEERRRFIAPAKGNCTAEFDSFGSISNVFTLSWSHGMLAEHHRGMCNQHLAGSGSMLFSVICATMYLIWDKDGKTFKKHRHPYEKQQLDAELKLVGEYGLRCKRELWRVQYALSRIRNATRMLLTLDEKNQRRVFEGEALLNENQNKLDYVLALIVENFLERRL</sequence>
<evidence type="ECO:0000313" key="2">
    <source>
        <dbReference type="Proteomes" id="UP000828048"/>
    </source>
</evidence>
<keyword evidence="2" id="KW-1185">Reference proteome</keyword>
<reference evidence="1 2" key="1">
    <citation type="journal article" date="2021" name="Hortic Res">
        <title>High-quality reference genome and annotation aids understanding of berry development for evergreen blueberry (Vaccinium darrowii).</title>
        <authorList>
            <person name="Yu J."/>
            <person name="Hulse-Kemp A.M."/>
            <person name="Babiker E."/>
            <person name="Staton M."/>
        </authorList>
    </citation>
    <scope>NUCLEOTIDE SEQUENCE [LARGE SCALE GENOMIC DNA]</scope>
    <source>
        <strain evidence="2">cv. NJ 8807/NJ 8810</strain>
        <tissue evidence="1">Young leaf</tissue>
    </source>
</reference>
<name>A0ACB7X855_9ERIC</name>
<gene>
    <name evidence="1" type="ORF">Vadar_007531</name>
</gene>